<comment type="catalytic activity">
    <reaction evidence="2">
        <text>a uridine in RNA = a pseudouridine in RNA</text>
        <dbReference type="Rhea" id="RHEA:48348"/>
        <dbReference type="Rhea" id="RHEA-COMP:12068"/>
        <dbReference type="Rhea" id="RHEA-COMP:12069"/>
        <dbReference type="ChEBI" id="CHEBI:65314"/>
        <dbReference type="ChEBI" id="CHEBI:65315"/>
    </reaction>
</comment>
<dbReference type="InterPro" id="IPR006224">
    <property type="entry name" value="PsdUridine_synth_RluA-like_CS"/>
</dbReference>
<dbReference type="PROSITE" id="PS01129">
    <property type="entry name" value="PSI_RLU"/>
    <property type="match status" value="1"/>
</dbReference>
<gene>
    <name evidence="4" type="ORF">B4U80_07741</name>
</gene>
<dbReference type="InterPro" id="IPR020103">
    <property type="entry name" value="PsdUridine_synth_cat_dom_sf"/>
</dbReference>
<evidence type="ECO:0000259" key="3">
    <source>
        <dbReference type="Pfam" id="PF00849"/>
    </source>
</evidence>
<dbReference type="NCBIfam" id="TIGR00005">
    <property type="entry name" value="rluA_subfam"/>
    <property type="match status" value="1"/>
</dbReference>
<dbReference type="Gene3D" id="3.30.2350.10">
    <property type="entry name" value="Pseudouridine synthase"/>
    <property type="match status" value="1"/>
</dbReference>
<dbReference type="PANTHER" id="PTHR21600">
    <property type="entry name" value="MITOCHONDRIAL RNA PSEUDOURIDINE SYNTHASE"/>
    <property type="match status" value="1"/>
</dbReference>
<comment type="function">
    <text evidence="2">Responsible for synthesis of pseudouridine from uracil.</text>
</comment>
<evidence type="ECO:0000313" key="4">
    <source>
        <dbReference type="EMBL" id="RWS22177.1"/>
    </source>
</evidence>
<protein>
    <recommendedName>
        <fullName evidence="2">Pseudouridine synthase</fullName>
        <ecNumber evidence="2">5.4.99.-</ecNumber>
    </recommendedName>
</protein>
<dbReference type="AlphaFoldDB" id="A0A443S3S3"/>
<dbReference type="OrthoDB" id="424794at2759"/>
<dbReference type="Pfam" id="PF00849">
    <property type="entry name" value="PseudoU_synth_2"/>
    <property type="match status" value="1"/>
</dbReference>
<evidence type="ECO:0000256" key="1">
    <source>
        <dbReference type="PIRSR" id="PIRSR606225-1"/>
    </source>
</evidence>
<dbReference type="InterPro" id="IPR006225">
    <property type="entry name" value="PsdUridine_synth_RluC/D"/>
</dbReference>
<dbReference type="CDD" id="cd02557">
    <property type="entry name" value="PseudoU_synth_ScRIB2"/>
    <property type="match status" value="1"/>
</dbReference>
<dbReference type="GO" id="GO:0003723">
    <property type="term" value="F:RNA binding"/>
    <property type="evidence" value="ECO:0007669"/>
    <property type="project" value="InterPro"/>
</dbReference>
<dbReference type="SUPFAM" id="SSF55120">
    <property type="entry name" value="Pseudouridine synthase"/>
    <property type="match status" value="1"/>
</dbReference>
<keyword evidence="2" id="KW-0413">Isomerase</keyword>
<dbReference type="PANTHER" id="PTHR21600:SF40">
    <property type="entry name" value="PSEUDOURIDYLATE SYNTHASE RPUSD2"/>
    <property type="match status" value="1"/>
</dbReference>
<sequence>VAEQRGVKRSFDKVDKSEEELPKATKFVICKLFIIYSFVSRRYEQFDSEYYFENGLRKVYPYFFEYNAYCKRRWIGRKVSEIIEKEFRAIPKRLLEQRFEMALTVVNKQKVSPDYLIKDGDVLTSRVHRHENSVLAAPIKIIFESDEMLVVDKPPSIPVHACGRYRLNSVLYILSKENGYKNLHVCHRLDRLTSGVFIMAKSIQKANEIMGQMRDRMVQKEYVCKVDGEFPDGEITCDQPLARLSHKIGLFFVHKDGKESVTKFEKLSSDGKTSIVRCKPLTGRTHQIRVHLQYLGFPICNDVLYNSFAFGPSKGKNADFGGKTNEQVIQDVMDEHPIEHWLNSDEAYQPQVKLDKRLENTIDIESFGNYSPTLDMKKMIER</sequence>
<feature type="active site" evidence="1">
    <location>
        <position position="190"/>
    </location>
</feature>
<dbReference type="InterPro" id="IPR050188">
    <property type="entry name" value="RluA_PseudoU_synthase"/>
</dbReference>
<accession>A0A443S3S3</accession>
<dbReference type="InterPro" id="IPR006145">
    <property type="entry name" value="PsdUridine_synth_RsuA/RluA"/>
</dbReference>
<feature type="non-terminal residue" evidence="4">
    <location>
        <position position="1"/>
    </location>
</feature>
<dbReference type="EMBL" id="NCKV01009580">
    <property type="protein sequence ID" value="RWS22177.1"/>
    <property type="molecule type" value="Genomic_DNA"/>
</dbReference>
<comment type="caution">
    <text evidence="4">The sequence shown here is derived from an EMBL/GenBank/DDBJ whole genome shotgun (WGS) entry which is preliminary data.</text>
</comment>
<comment type="similarity">
    <text evidence="2">Belongs to the pseudouridine synthase RluA family.</text>
</comment>
<dbReference type="VEuPathDB" id="VectorBase:LDEU009863"/>
<organism evidence="4 5">
    <name type="scientific">Leptotrombidium deliense</name>
    <dbReference type="NCBI Taxonomy" id="299467"/>
    <lineage>
        <taxon>Eukaryota</taxon>
        <taxon>Metazoa</taxon>
        <taxon>Ecdysozoa</taxon>
        <taxon>Arthropoda</taxon>
        <taxon>Chelicerata</taxon>
        <taxon>Arachnida</taxon>
        <taxon>Acari</taxon>
        <taxon>Acariformes</taxon>
        <taxon>Trombidiformes</taxon>
        <taxon>Prostigmata</taxon>
        <taxon>Anystina</taxon>
        <taxon>Parasitengona</taxon>
        <taxon>Trombiculoidea</taxon>
        <taxon>Trombiculidae</taxon>
        <taxon>Leptotrombidium</taxon>
    </lineage>
</organism>
<proteinExistence type="inferred from homology"/>
<evidence type="ECO:0000313" key="5">
    <source>
        <dbReference type="Proteomes" id="UP000288716"/>
    </source>
</evidence>
<dbReference type="GO" id="GO:0000455">
    <property type="term" value="P:enzyme-directed rRNA pseudouridine synthesis"/>
    <property type="evidence" value="ECO:0007669"/>
    <property type="project" value="TreeGrafter"/>
</dbReference>
<dbReference type="EC" id="5.4.99.-" evidence="2"/>
<evidence type="ECO:0000256" key="2">
    <source>
        <dbReference type="RuleBase" id="RU362028"/>
    </source>
</evidence>
<dbReference type="Proteomes" id="UP000288716">
    <property type="component" value="Unassembled WGS sequence"/>
</dbReference>
<keyword evidence="5" id="KW-1185">Reference proteome</keyword>
<feature type="domain" description="Pseudouridine synthase RsuA/RluA-like" evidence="3">
    <location>
        <begin position="148"/>
        <end position="293"/>
    </location>
</feature>
<reference evidence="4 5" key="1">
    <citation type="journal article" date="2018" name="Gigascience">
        <title>Genomes of trombidid mites reveal novel predicted allergens and laterally-transferred genes associated with secondary metabolism.</title>
        <authorList>
            <person name="Dong X."/>
            <person name="Chaisiri K."/>
            <person name="Xia D."/>
            <person name="Armstrong S.D."/>
            <person name="Fang Y."/>
            <person name="Donnelly M.J."/>
            <person name="Kadowaki T."/>
            <person name="McGarry J.W."/>
            <person name="Darby A.C."/>
            <person name="Makepeace B.L."/>
        </authorList>
    </citation>
    <scope>NUCLEOTIDE SEQUENCE [LARGE SCALE GENOMIC DNA]</scope>
    <source>
        <strain evidence="4">UoL-UT</strain>
    </source>
</reference>
<dbReference type="STRING" id="299467.A0A443S3S3"/>
<name>A0A443S3S3_9ACAR</name>
<dbReference type="GO" id="GO:0009982">
    <property type="term" value="F:pseudouridine synthase activity"/>
    <property type="evidence" value="ECO:0007669"/>
    <property type="project" value="InterPro"/>
</dbReference>